<gene>
    <name evidence="2" type="ORF">H171_0362</name>
</gene>
<proteinExistence type="predicted"/>
<evidence type="ECO:0000259" key="1">
    <source>
        <dbReference type="PROSITE" id="PS50930"/>
    </source>
</evidence>
<dbReference type="Pfam" id="PF04397">
    <property type="entry name" value="LytTR"/>
    <property type="match status" value="1"/>
</dbReference>
<comment type="caution">
    <text evidence="2">The sequence shown here is derived from an EMBL/GenBank/DDBJ whole genome shotgun (WGS) entry which is preliminary data.</text>
</comment>
<dbReference type="PANTHER" id="PTHR37299">
    <property type="entry name" value="TRANSCRIPTIONAL REGULATOR-RELATED"/>
    <property type="match status" value="1"/>
</dbReference>
<keyword evidence="2" id="KW-0238">DNA-binding</keyword>
<evidence type="ECO:0000313" key="2">
    <source>
        <dbReference type="EMBL" id="PJJ26914.1"/>
    </source>
</evidence>
<dbReference type="RefSeq" id="WP_157803093.1">
    <property type="nucleotide sequence ID" value="NZ_PGET01000001.1"/>
</dbReference>
<dbReference type="Proteomes" id="UP000231092">
    <property type="component" value="Unassembled WGS sequence"/>
</dbReference>
<sequence length="173" mass="20450">MRIAIFTNEEQTPGLKKACPCRQNNRLQIDYFSIKEGYLSTLERALYDMIVISPKGNITLYQAKYSVFFNGQYCVLDITDILYLESYYRKTSVVAGSGRMRIRARLDEEEEKLPKDWFVRINRHNIINMQYIRSVKGEAVEMLNGEILYVNGGRRKKFEKSYRDFLKDHSMIF</sequence>
<name>A0A2M8Z0E2_9FIRM</name>
<reference evidence="2 3" key="1">
    <citation type="submission" date="2017-11" db="EMBL/GenBank/DDBJ databases">
        <title>Understudied soil microbes with underappreciated capabilities: Untangling the Clostridium saccharolyticum group.</title>
        <authorList>
            <person name="Leschine S."/>
        </authorList>
    </citation>
    <scope>NUCLEOTIDE SEQUENCE [LARGE SCALE GENOMIC DNA]</scope>
    <source>
        <strain evidence="2 3">18A</strain>
    </source>
</reference>
<dbReference type="InterPro" id="IPR046947">
    <property type="entry name" value="LytR-like"/>
</dbReference>
<dbReference type="InterPro" id="IPR007492">
    <property type="entry name" value="LytTR_DNA-bd_dom"/>
</dbReference>
<dbReference type="OrthoDB" id="1908879at2"/>
<dbReference type="AlphaFoldDB" id="A0A2M8Z0E2"/>
<accession>A0A2M8Z0E2</accession>
<dbReference type="Gene3D" id="2.40.50.1020">
    <property type="entry name" value="LytTr DNA-binding domain"/>
    <property type="match status" value="1"/>
</dbReference>
<dbReference type="PROSITE" id="PS50930">
    <property type="entry name" value="HTH_LYTTR"/>
    <property type="match status" value="1"/>
</dbReference>
<dbReference type="EMBL" id="PGET01000001">
    <property type="protein sequence ID" value="PJJ26914.1"/>
    <property type="molecule type" value="Genomic_DNA"/>
</dbReference>
<dbReference type="SMART" id="SM00850">
    <property type="entry name" value="LytTR"/>
    <property type="match status" value="1"/>
</dbReference>
<evidence type="ECO:0000313" key="3">
    <source>
        <dbReference type="Proteomes" id="UP000231092"/>
    </source>
</evidence>
<dbReference type="PANTHER" id="PTHR37299:SF1">
    <property type="entry name" value="STAGE 0 SPORULATION PROTEIN A HOMOLOG"/>
    <property type="match status" value="1"/>
</dbReference>
<feature type="domain" description="HTH LytTR-type" evidence="1">
    <location>
        <begin position="70"/>
        <end position="164"/>
    </location>
</feature>
<dbReference type="GO" id="GO:0000156">
    <property type="term" value="F:phosphorelay response regulator activity"/>
    <property type="evidence" value="ECO:0007669"/>
    <property type="project" value="InterPro"/>
</dbReference>
<dbReference type="GO" id="GO:0003677">
    <property type="term" value="F:DNA binding"/>
    <property type="evidence" value="ECO:0007669"/>
    <property type="project" value="UniProtKB-KW"/>
</dbReference>
<protein>
    <submittedName>
        <fullName evidence="2">LytTr DNA-binding domain-containing protein</fullName>
    </submittedName>
</protein>
<organism evidence="2 3">
    <name type="scientific">[Clostridium] celerecrescens 18A</name>
    <dbReference type="NCBI Taxonomy" id="1286362"/>
    <lineage>
        <taxon>Bacteria</taxon>
        <taxon>Bacillati</taxon>
        <taxon>Bacillota</taxon>
        <taxon>Clostridia</taxon>
        <taxon>Lachnospirales</taxon>
        <taxon>Lachnospiraceae</taxon>
        <taxon>Lacrimispora</taxon>
    </lineage>
</organism>